<accession>A0A0R1UAV5</accession>
<dbReference type="STRING" id="1423763.FC46_GL000544"/>
<evidence type="ECO:0000259" key="1">
    <source>
        <dbReference type="PROSITE" id="PS51186"/>
    </source>
</evidence>
<dbReference type="RefSeq" id="WP_057798903.1">
    <property type="nucleotide sequence ID" value="NZ_AZFM01000018.1"/>
</dbReference>
<organism evidence="2 3">
    <name type="scientific">Lactobacillus kalixensis DSM 16043</name>
    <dbReference type="NCBI Taxonomy" id="1423763"/>
    <lineage>
        <taxon>Bacteria</taxon>
        <taxon>Bacillati</taxon>
        <taxon>Bacillota</taxon>
        <taxon>Bacilli</taxon>
        <taxon>Lactobacillales</taxon>
        <taxon>Lactobacillaceae</taxon>
        <taxon>Lactobacillus</taxon>
    </lineage>
</organism>
<dbReference type="PROSITE" id="PS51186">
    <property type="entry name" value="GNAT"/>
    <property type="match status" value="1"/>
</dbReference>
<keyword evidence="3" id="KW-1185">Reference proteome</keyword>
<reference evidence="2 3" key="1">
    <citation type="journal article" date="2015" name="Genome Announc.">
        <title>Expanding the biotechnology potential of lactobacilli through comparative genomics of 213 strains and associated genera.</title>
        <authorList>
            <person name="Sun Z."/>
            <person name="Harris H.M."/>
            <person name="McCann A."/>
            <person name="Guo C."/>
            <person name="Argimon S."/>
            <person name="Zhang W."/>
            <person name="Yang X."/>
            <person name="Jeffery I.B."/>
            <person name="Cooney J.C."/>
            <person name="Kagawa T.F."/>
            <person name="Liu W."/>
            <person name="Song Y."/>
            <person name="Salvetti E."/>
            <person name="Wrobel A."/>
            <person name="Rasinkangas P."/>
            <person name="Parkhill J."/>
            <person name="Rea M.C."/>
            <person name="O'Sullivan O."/>
            <person name="Ritari J."/>
            <person name="Douillard F.P."/>
            <person name="Paul Ross R."/>
            <person name="Yang R."/>
            <person name="Briner A.E."/>
            <person name="Felis G.E."/>
            <person name="de Vos W.M."/>
            <person name="Barrangou R."/>
            <person name="Klaenhammer T.R."/>
            <person name="Caufield P.W."/>
            <person name="Cui Y."/>
            <person name="Zhang H."/>
            <person name="O'Toole P.W."/>
        </authorList>
    </citation>
    <scope>NUCLEOTIDE SEQUENCE [LARGE SCALE GENOMIC DNA]</scope>
    <source>
        <strain evidence="2 3">DSM 16043</strain>
    </source>
</reference>
<evidence type="ECO:0000313" key="3">
    <source>
        <dbReference type="Proteomes" id="UP000051036"/>
    </source>
</evidence>
<dbReference type="PATRIC" id="fig|1423763.3.peg.548"/>
<sequence length="174" mass="19771">MIKYTRLAQEKDIDAIIKIIDEAKQFLKEAGSPQWQSGYPNIDTITEDIKKGNGYVFVVGEQVAAYAAIVIGDDPNYQEIDGAWKNTKDKYATVHRICISSAFQGQGLAKIFYSNIISLMVMKGIHNFRVDTYKLNRPMQKLALDNGYEHRGIIRIIDDPLDPDRLAYELNLNI</sequence>
<dbReference type="Proteomes" id="UP000051036">
    <property type="component" value="Unassembled WGS sequence"/>
</dbReference>
<dbReference type="Gene3D" id="3.40.630.30">
    <property type="match status" value="1"/>
</dbReference>
<dbReference type="InterPro" id="IPR016181">
    <property type="entry name" value="Acyl_CoA_acyltransferase"/>
</dbReference>
<dbReference type="InterPro" id="IPR000182">
    <property type="entry name" value="GNAT_dom"/>
</dbReference>
<dbReference type="OrthoDB" id="9796381at2"/>
<dbReference type="EMBL" id="AZFM01000018">
    <property type="protein sequence ID" value="KRL89812.1"/>
    <property type="molecule type" value="Genomic_DNA"/>
</dbReference>
<dbReference type="GO" id="GO:0016747">
    <property type="term" value="F:acyltransferase activity, transferring groups other than amino-acyl groups"/>
    <property type="evidence" value="ECO:0007669"/>
    <property type="project" value="InterPro"/>
</dbReference>
<dbReference type="AlphaFoldDB" id="A0A0R1UAV5"/>
<dbReference type="CDD" id="cd04301">
    <property type="entry name" value="NAT_SF"/>
    <property type="match status" value="1"/>
</dbReference>
<name>A0A0R1UAV5_9LACO</name>
<comment type="caution">
    <text evidence="2">The sequence shown here is derived from an EMBL/GenBank/DDBJ whole genome shotgun (WGS) entry which is preliminary data.</text>
</comment>
<evidence type="ECO:0000313" key="2">
    <source>
        <dbReference type="EMBL" id="KRL89812.1"/>
    </source>
</evidence>
<dbReference type="SUPFAM" id="SSF55729">
    <property type="entry name" value="Acyl-CoA N-acyltransferases (Nat)"/>
    <property type="match status" value="1"/>
</dbReference>
<gene>
    <name evidence="2" type="ORF">FC46_GL000544</name>
</gene>
<feature type="domain" description="N-acetyltransferase" evidence="1">
    <location>
        <begin position="3"/>
        <end position="174"/>
    </location>
</feature>
<protein>
    <submittedName>
        <fullName evidence="2">GNAT family acetyltransferase</fullName>
    </submittedName>
</protein>
<dbReference type="Pfam" id="PF00583">
    <property type="entry name" value="Acetyltransf_1"/>
    <property type="match status" value="1"/>
</dbReference>
<keyword evidence="2" id="KW-0808">Transferase</keyword>
<proteinExistence type="predicted"/>